<accession>A0ABP3AUV4</accession>
<dbReference type="Proteomes" id="UP000019249">
    <property type="component" value="Unassembled WGS sequence"/>
</dbReference>
<organism evidence="1 2">
    <name type="scientific">Listeria floridensis FSL S10-1187</name>
    <dbReference type="NCBI Taxonomy" id="1265817"/>
    <lineage>
        <taxon>Bacteria</taxon>
        <taxon>Bacillati</taxon>
        <taxon>Bacillota</taxon>
        <taxon>Bacilli</taxon>
        <taxon>Bacillales</taxon>
        <taxon>Listeriaceae</taxon>
        <taxon>Listeria</taxon>
    </lineage>
</organism>
<dbReference type="RefSeq" id="WP_036098248.1">
    <property type="nucleotide sequence ID" value="NZ_AODF01000034.1"/>
</dbReference>
<protein>
    <submittedName>
        <fullName evidence="1">Uncharacterized protein</fullName>
    </submittedName>
</protein>
<comment type="caution">
    <text evidence="1">The sequence shown here is derived from an EMBL/GenBank/DDBJ whole genome shotgun (WGS) entry which is preliminary data.</text>
</comment>
<sequence>MSRRHITFREVDKTTSSEAFLTEYKKRYQLITSKDVEKIFEEHHTFTAMQKQGDFLGEVLTTRFKKK</sequence>
<evidence type="ECO:0000313" key="2">
    <source>
        <dbReference type="Proteomes" id="UP000019249"/>
    </source>
</evidence>
<name>A0ABP3AUV4_9LIST</name>
<keyword evidence="2" id="KW-1185">Reference proteome</keyword>
<proteinExistence type="predicted"/>
<reference evidence="1 2" key="1">
    <citation type="journal article" date="2014" name="Int. J. Syst. Evol. Microbiol.">
        <title>Listeria floridensis sp. nov., Listeria aquatica sp. nov., Listeria cornellensis sp. nov., Listeria riparia sp. nov. and Listeria grandensis sp. nov., from agricultural and natural environments.</title>
        <authorList>
            <person name="den Bakker H.C."/>
            <person name="Warchocki S."/>
            <person name="Wright E.M."/>
            <person name="Allred A.F."/>
            <person name="Ahlstrom C."/>
            <person name="Manuel C.S."/>
            <person name="Stasiewicz M.J."/>
            <person name="Burrell A."/>
            <person name="Roof S."/>
            <person name="Strawn L."/>
            <person name="Fortes E.D."/>
            <person name="Nightingale K.K."/>
            <person name="Kephart D."/>
            <person name="Wiedmann M."/>
        </authorList>
    </citation>
    <scope>NUCLEOTIDE SEQUENCE [LARGE SCALE GENOMIC DNA]</scope>
    <source>
        <strain evidence="1 2">FSL S10-1187</strain>
    </source>
</reference>
<evidence type="ECO:0000313" key="1">
    <source>
        <dbReference type="EMBL" id="EUJ26938.1"/>
    </source>
</evidence>
<gene>
    <name evidence="1" type="ORF">MFLO_13740</name>
</gene>
<dbReference type="EMBL" id="AODF01000034">
    <property type="protein sequence ID" value="EUJ26938.1"/>
    <property type="molecule type" value="Genomic_DNA"/>
</dbReference>